<feature type="region of interest" description="Disordered" evidence="1">
    <location>
        <begin position="87"/>
        <end position="111"/>
    </location>
</feature>
<protein>
    <submittedName>
        <fullName evidence="2">Uncharacterized protein</fullName>
    </submittedName>
</protein>
<dbReference type="RefSeq" id="XP_016756495.1">
    <property type="nucleotide sequence ID" value="XM_016900933.1"/>
</dbReference>
<dbReference type="Proteomes" id="UP000016931">
    <property type="component" value="Unassembled WGS sequence"/>
</dbReference>
<proteinExistence type="predicted"/>
<dbReference type="HOGENOM" id="CLU_2160002_0_0_1"/>
<evidence type="ECO:0000256" key="1">
    <source>
        <dbReference type="SAM" id="MobiDB-lite"/>
    </source>
</evidence>
<reference evidence="2 3" key="1">
    <citation type="journal article" date="2012" name="PLoS Pathog.">
        <title>Diverse lifestyles and strategies of plant pathogenesis encoded in the genomes of eighteen Dothideomycetes fungi.</title>
        <authorList>
            <person name="Ohm R.A."/>
            <person name="Feau N."/>
            <person name="Henrissat B."/>
            <person name="Schoch C.L."/>
            <person name="Horwitz B.A."/>
            <person name="Barry K.W."/>
            <person name="Condon B.J."/>
            <person name="Copeland A.C."/>
            <person name="Dhillon B."/>
            <person name="Glaser F."/>
            <person name="Hesse C.N."/>
            <person name="Kosti I."/>
            <person name="LaButti K."/>
            <person name="Lindquist E.A."/>
            <person name="Lucas S."/>
            <person name="Salamov A.A."/>
            <person name="Bradshaw R.E."/>
            <person name="Ciuffetti L."/>
            <person name="Hamelin R.C."/>
            <person name="Kema G.H.J."/>
            <person name="Lawrence C."/>
            <person name="Scott J.A."/>
            <person name="Spatafora J.W."/>
            <person name="Turgeon B.G."/>
            <person name="de Wit P.J.G.M."/>
            <person name="Zhong S."/>
            <person name="Goodwin S.B."/>
            <person name="Grigoriev I.V."/>
        </authorList>
    </citation>
    <scope>NUCLEOTIDE SEQUENCE [LARGE SCALE GENOMIC DNA]</scope>
    <source>
        <strain evidence="2 3">SO2202</strain>
    </source>
</reference>
<feature type="region of interest" description="Disordered" evidence="1">
    <location>
        <begin position="1"/>
        <end position="43"/>
    </location>
</feature>
<gene>
    <name evidence="2" type="ORF">SEPMUDRAFT_111729</name>
</gene>
<dbReference type="GeneID" id="27898070"/>
<keyword evidence="3" id="KW-1185">Reference proteome</keyword>
<accession>M3AS82</accession>
<sequence>MGKRRCVRPGSSQRPLLSHSPTHPVSQATNHHPSLHRQQHAMMPAAQRSIAYYTGLDISIDAAAKNLKIVPSVVSPTEVQLSVVKYGNNNDNDHEHPGHHFVPRHGLTATS</sequence>
<dbReference type="AlphaFoldDB" id="M3AS82"/>
<feature type="compositionally biased region" description="Polar residues" evidence="1">
    <location>
        <begin position="10"/>
        <end position="32"/>
    </location>
</feature>
<name>M3AS82_SPHMS</name>
<dbReference type="EMBL" id="KB456271">
    <property type="protein sequence ID" value="EMF08374.1"/>
    <property type="molecule type" value="Genomic_DNA"/>
</dbReference>
<evidence type="ECO:0000313" key="2">
    <source>
        <dbReference type="EMBL" id="EMF08374.1"/>
    </source>
</evidence>
<organism evidence="2 3">
    <name type="scientific">Sphaerulina musiva (strain SO2202)</name>
    <name type="common">Poplar stem canker fungus</name>
    <name type="synonym">Septoria musiva</name>
    <dbReference type="NCBI Taxonomy" id="692275"/>
    <lineage>
        <taxon>Eukaryota</taxon>
        <taxon>Fungi</taxon>
        <taxon>Dikarya</taxon>
        <taxon>Ascomycota</taxon>
        <taxon>Pezizomycotina</taxon>
        <taxon>Dothideomycetes</taxon>
        <taxon>Dothideomycetidae</taxon>
        <taxon>Mycosphaerellales</taxon>
        <taxon>Mycosphaerellaceae</taxon>
        <taxon>Sphaerulina</taxon>
    </lineage>
</organism>
<evidence type="ECO:0000313" key="3">
    <source>
        <dbReference type="Proteomes" id="UP000016931"/>
    </source>
</evidence>